<dbReference type="SUPFAM" id="SSF50978">
    <property type="entry name" value="WD40 repeat-like"/>
    <property type="match status" value="1"/>
</dbReference>
<dbReference type="InterPro" id="IPR036322">
    <property type="entry name" value="WD40_repeat_dom_sf"/>
</dbReference>
<accession>A0AAW2MRC7</accession>
<dbReference type="PANTHER" id="PTHR14107:SF16">
    <property type="entry name" value="AT02583P"/>
    <property type="match status" value="1"/>
</dbReference>
<dbReference type="Gene3D" id="2.130.10.10">
    <property type="entry name" value="YVTN repeat-like/Quinoprotein amine dehydrogenase"/>
    <property type="match status" value="1"/>
</dbReference>
<dbReference type="EMBL" id="JACGWK010000009">
    <property type="protein sequence ID" value="KAL0333358.1"/>
    <property type="molecule type" value="Genomic_DNA"/>
</dbReference>
<evidence type="ECO:0000256" key="4">
    <source>
        <dbReference type="SAM" id="MobiDB-lite"/>
    </source>
</evidence>
<dbReference type="InterPro" id="IPR015943">
    <property type="entry name" value="WD40/YVTN_repeat-like_dom_sf"/>
</dbReference>
<feature type="repeat" description="WD" evidence="3">
    <location>
        <begin position="1"/>
        <end position="28"/>
    </location>
</feature>
<dbReference type="PROSITE" id="PS50082">
    <property type="entry name" value="WD_REPEATS_2"/>
    <property type="match status" value="1"/>
</dbReference>
<evidence type="ECO:0000256" key="1">
    <source>
        <dbReference type="ARBA" id="ARBA00022574"/>
    </source>
</evidence>
<dbReference type="InterPro" id="IPR051362">
    <property type="entry name" value="WD_repeat_creC_regulators"/>
</dbReference>
<dbReference type="PANTHER" id="PTHR14107">
    <property type="entry name" value="WD REPEAT PROTEIN"/>
    <property type="match status" value="1"/>
</dbReference>
<evidence type="ECO:0000256" key="3">
    <source>
        <dbReference type="PROSITE-ProRule" id="PRU00221"/>
    </source>
</evidence>
<sequence length="197" mass="21484">MDGKYILAGGEDDLVQVWSMEDRKIVAWGEGHNSWVSGVAFDSYWLAPNSDGVGENIVYRFGSVGQDTQLLLWDLEIEELIVPVRRPPGGSPTFSTGSQSSHWDSACPASTLQPAPSMQDVPKLSPLVAHRVHTEPLSGLIFTQESVLTVCREGYIKIWTRPGFAESQTSNSDSLTSLSLKEKSSISGKVVTLSCKQ</sequence>
<name>A0AAW2MRC7_9LAMI</name>
<evidence type="ECO:0000313" key="5">
    <source>
        <dbReference type="EMBL" id="KAL0333358.1"/>
    </source>
</evidence>
<keyword evidence="2" id="KW-0677">Repeat</keyword>
<organism evidence="5">
    <name type="scientific">Sesamum angustifolium</name>
    <dbReference type="NCBI Taxonomy" id="2727405"/>
    <lineage>
        <taxon>Eukaryota</taxon>
        <taxon>Viridiplantae</taxon>
        <taxon>Streptophyta</taxon>
        <taxon>Embryophyta</taxon>
        <taxon>Tracheophyta</taxon>
        <taxon>Spermatophyta</taxon>
        <taxon>Magnoliopsida</taxon>
        <taxon>eudicotyledons</taxon>
        <taxon>Gunneridae</taxon>
        <taxon>Pentapetalae</taxon>
        <taxon>asterids</taxon>
        <taxon>lamiids</taxon>
        <taxon>Lamiales</taxon>
        <taxon>Pedaliaceae</taxon>
        <taxon>Sesamum</taxon>
    </lineage>
</organism>
<proteinExistence type="predicted"/>
<dbReference type="AlphaFoldDB" id="A0AAW2MRC7"/>
<evidence type="ECO:0000256" key="2">
    <source>
        <dbReference type="ARBA" id="ARBA00022737"/>
    </source>
</evidence>
<protein>
    <submittedName>
        <fullName evidence="5">Catabolite repression protein creC</fullName>
    </submittedName>
</protein>
<reference evidence="5" key="2">
    <citation type="journal article" date="2024" name="Plant">
        <title>Genomic evolution and insights into agronomic trait innovations of Sesamum species.</title>
        <authorList>
            <person name="Miao H."/>
            <person name="Wang L."/>
            <person name="Qu L."/>
            <person name="Liu H."/>
            <person name="Sun Y."/>
            <person name="Le M."/>
            <person name="Wang Q."/>
            <person name="Wei S."/>
            <person name="Zheng Y."/>
            <person name="Lin W."/>
            <person name="Duan Y."/>
            <person name="Cao H."/>
            <person name="Xiong S."/>
            <person name="Wang X."/>
            <person name="Wei L."/>
            <person name="Li C."/>
            <person name="Ma Q."/>
            <person name="Ju M."/>
            <person name="Zhao R."/>
            <person name="Li G."/>
            <person name="Mu C."/>
            <person name="Tian Q."/>
            <person name="Mei H."/>
            <person name="Zhang T."/>
            <person name="Gao T."/>
            <person name="Zhang H."/>
        </authorList>
    </citation>
    <scope>NUCLEOTIDE SEQUENCE</scope>
    <source>
        <strain evidence="5">G01</strain>
    </source>
</reference>
<comment type="caution">
    <text evidence="5">The sequence shown here is derived from an EMBL/GenBank/DDBJ whole genome shotgun (WGS) entry which is preliminary data.</text>
</comment>
<feature type="compositionally biased region" description="Polar residues" evidence="4">
    <location>
        <begin position="92"/>
        <end position="108"/>
    </location>
</feature>
<feature type="region of interest" description="Disordered" evidence="4">
    <location>
        <begin position="88"/>
        <end position="108"/>
    </location>
</feature>
<dbReference type="InterPro" id="IPR001680">
    <property type="entry name" value="WD40_rpt"/>
</dbReference>
<reference evidence="5" key="1">
    <citation type="submission" date="2020-06" db="EMBL/GenBank/DDBJ databases">
        <authorList>
            <person name="Li T."/>
            <person name="Hu X."/>
            <person name="Zhang T."/>
            <person name="Song X."/>
            <person name="Zhang H."/>
            <person name="Dai N."/>
            <person name="Sheng W."/>
            <person name="Hou X."/>
            <person name="Wei L."/>
        </authorList>
    </citation>
    <scope>NUCLEOTIDE SEQUENCE</scope>
    <source>
        <strain evidence="5">G01</strain>
        <tissue evidence="5">Leaf</tissue>
    </source>
</reference>
<gene>
    <name evidence="5" type="ORF">Sangu_1492000</name>
</gene>
<keyword evidence="1 3" id="KW-0853">WD repeat</keyword>